<keyword evidence="5 7" id="KW-0687">Ribonucleoprotein</keyword>
<dbReference type="KEGG" id="dpb:BABL1_gene_522"/>
<dbReference type="Proteomes" id="UP000018769">
    <property type="component" value="Chromosome I"/>
</dbReference>
<accession>V6DFY9</accession>
<evidence type="ECO:0000256" key="5">
    <source>
        <dbReference type="ARBA" id="ARBA00023274"/>
    </source>
</evidence>
<dbReference type="FunFam" id="3.30.420.100:FF:000001">
    <property type="entry name" value="50S ribosomal protein L18"/>
    <property type="match status" value="1"/>
</dbReference>
<evidence type="ECO:0000256" key="3">
    <source>
        <dbReference type="ARBA" id="ARBA00022884"/>
    </source>
</evidence>
<dbReference type="HAMAP" id="MF_01337_B">
    <property type="entry name" value="Ribosomal_uL18_B"/>
    <property type="match status" value="1"/>
</dbReference>
<dbReference type="PANTHER" id="PTHR12899">
    <property type="entry name" value="39S RIBOSOMAL PROTEIN L18, MITOCHONDRIAL"/>
    <property type="match status" value="1"/>
</dbReference>
<keyword evidence="3 7" id="KW-0694">RNA-binding</keyword>
<evidence type="ECO:0000256" key="6">
    <source>
        <dbReference type="ARBA" id="ARBA00035197"/>
    </source>
</evidence>
<dbReference type="Gene3D" id="3.30.420.100">
    <property type="match status" value="1"/>
</dbReference>
<comment type="similarity">
    <text evidence="1 7">Belongs to the universal ribosomal protein uL18 family.</text>
</comment>
<organism evidence="8 9">
    <name type="scientific">Candidatus Babela massiliensis</name>
    <dbReference type="NCBI Taxonomy" id="673862"/>
    <lineage>
        <taxon>Bacteria</taxon>
        <taxon>Candidatus Babelota</taxon>
        <taxon>Candidatus Babeliae</taxon>
        <taxon>Candidatus Babeliales</taxon>
        <taxon>Candidatus Babeliaceae</taxon>
        <taxon>Candidatus Babela</taxon>
    </lineage>
</organism>
<comment type="function">
    <text evidence="7">This is one of the proteins that bind and probably mediate the attachment of the 5S RNA into the large ribosomal subunit, where it forms part of the central protuberance.</text>
</comment>
<dbReference type="PANTHER" id="PTHR12899:SF3">
    <property type="entry name" value="LARGE RIBOSOMAL SUBUNIT PROTEIN UL18M"/>
    <property type="match status" value="1"/>
</dbReference>
<dbReference type="SUPFAM" id="SSF53137">
    <property type="entry name" value="Translational machinery components"/>
    <property type="match status" value="1"/>
</dbReference>
<evidence type="ECO:0000256" key="7">
    <source>
        <dbReference type="HAMAP-Rule" id="MF_01337"/>
    </source>
</evidence>
<dbReference type="CDD" id="cd00432">
    <property type="entry name" value="Ribosomal_L18_L5e"/>
    <property type="match status" value="1"/>
</dbReference>
<dbReference type="NCBIfam" id="TIGR00060">
    <property type="entry name" value="L18_bact"/>
    <property type="match status" value="1"/>
</dbReference>
<dbReference type="OrthoDB" id="9810939at2"/>
<evidence type="ECO:0000256" key="2">
    <source>
        <dbReference type="ARBA" id="ARBA00022730"/>
    </source>
</evidence>
<dbReference type="STRING" id="673862.BABL1_gene_522"/>
<dbReference type="InterPro" id="IPR057268">
    <property type="entry name" value="Ribosomal_L18"/>
</dbReference>
<evidence type="ECO:0000256" key="4">
    <source>
        <dbReference type="ARBA" id="ARBA00022980"/>
    </source>
</evidence>
<dbReference type="eggNOG" id="COG0256">
    <property type="taxonomic scope" value="Bacteria"/>
</dbReference>
<protein>
    <recommendedName>
        <fullName evidence="6 7">Large ribosomal subunit protein uL18</fullName>
    </recommendedName>
</protein>
<keyword evidence="2 7" id="KW-0699">rRNA-binding</keyword>
<keyword evidence="4 7" id="KW-0689">Ribosomal protein</keyword>
<dbReference type="GO" id="GO:0006412">
    <property type="term" value="P:translation"/>
    <property type="evidence" value="ECO:0007669"/>
    <property type="project" value="UniProtKB-UniRule"/>
</dbReference>
<evidence type="ECO:0000256" key="1">
    <source>
        <dbReference type="ARBA" id="ARBA00007116"/>
    </source>
</evidence>
<dbReference type="InterPro" id="IPR004389">
    <property type="entry name" value="Ribosomal_uL18_bac-type"/>
</dbReference>
<reference evidence="8 9" key="1">
    <citation type="journal article" date="2015" name="Biol. Direct">
        <title>Babela massiliensis, a representative of a widespread bacterial phylum with unusual adaptations to parasitism in amoebae.</title>
        <authorList>
            <person name="Pagnier I."/>
            <person name="Yutin N."/>
            <person name="Croce O."/>
            <person name="Makarova K.S."/>
            <person name="Wolf Y.I."/>
            <person name="Benamar S."/>
            <person name="Raoult D."/>
            <person name="Koonin E.V."/>
            <person name="La Scola B."/>
        </authorList>
    </citation>
    <scope>NUCLEOTIDE SEQUENCE [LARGE SCALE GENOMIC DNA]</scope>
    <source>
        <strain evidence="9">BABL1</strain>
    </source>
</reference>
<keyword evidence="9" id="KW-1185">Reference proteome</keyword>
<comment type="subunit">
    <text evidence="7">Part of the 50S ribosomal subunit; part of the 5S rRNA/L5/L18/L25 subcomplex. Contacts the 5S and 23S rRNAs.</text>
</comment>
<dbReference type="Pfam" id="PF00861">
    <property type="entry name" value="Ribosomal_L18p"/>
    <property type="match status" value="1"/>
</dbReference>
<evidence type="ECO:0000313" key="8">
    <source>
        <dbReference type="EMBL" id="CDK30497.1"/>
    </source>
</evidence>
<dbReference type="GO" id="GO:0022625">
    <property type="term" value="C:cytosolic large ribosomal subunit"/>
    <property type="evidence" value="ECO:0007669"/>
    <property type="project" value="TreeGrafter"/>
</dbReference>
<sequence length="117" mass="12953">MSLSRKIANRTQSRALRVRKKIKLSEHLRVSVFRSLNQIYAQVIDDAKGTTLTSHSSLGIEKSQEGKQDVAHKVGLELAKKALGLGIKKVVFDRGSYLFHGRVKSLAQGLREGGLEL</sequence>
<gene>
    <name evidence="7 8" type="primary">rplR</name>
    <name evidence="8" type="ORF">BABL1_gene_522</name>
</gene>
<dbReference type="PATRIC" id="fig|673862.3.peg.383"/>
<dbReference type="GO" id="GO:0008097">
    <property type="term" value="F:5S rRNA binding"/>
    <property type="evidence" value="ECO:0007669"/>
    <property type="project" value="TreeGrafter"/>
</dbReference>
<evidence type="ECO:0000313" key="9">
    <source>
        <dbReference type="Proteomes" id="UP000018769"/>
    </source>
</evidence>
<name>V6DFY9_9BACT</name>
<dbReference type="HOGENOM" id="CLU_098841_0_1_7"/>
<dbReference type="EMBL" id="HG793133">
    <property type="protein sequence ID" value="CDK30497.1"/>
    <property type="molecule type" value="Genomic_DNA"/>
</dbReference>
<dbReference type="InterPro" id="IPR005484">
    <property type="entry name" value="Ribosomal_uL18_bac/plant/anim"/>
</dbReference>
<dbReference type="AlphaFoldDB" id="V6DFY9"/>
<dbReference type="GO" id="GO:0003735">
    <property type="term" value="F:structural constituent of ribosome"/>
    <property type="evidence" value="ECO:0007669"/>
    <property type="project" value="InterPro"/>
</dbReference>
<proteinExistence type="inferred from homology"/>